<dbReference type="Proteomes" id="UP000515563">
    <property type="component" value="Chromosome"/>
</dbReference>
<evidence type="ECO:0000256" key="1">
    <source>
        <dbReference type="SAM" id="MobiDB-lite"/>
    </source>
</evidence>
<gene>
    <name evidence="2" type="ORF">F1D05_19895</name>
</gene>
<accession>A0A7G6X0K2</accession>
<reference evidence="3" key="1">
    <citation type="submission" date="2019-09" db="EMBL/GenBank/DDBJ databases">
        <title>Antimicrobial potential of Antarctic Bacteria.</title>
        <authorList>
            <person name="Benaud N."/>
            <person name="Edwards R.J."/>
            <person name="Ferrari B.C."/>
        </authorList>
    </citation>
    <scope>NUCLEOTIDE SEQUENCE [LARGE SCALE GENOMIC DNA]</scope>
    <source>
        <strain evidence="3">SPB151</strain>
    </source>
</reference>
<organism evidence="2 3">
    <name type="scientific">Kribbella qitaiheensis</name>
    <dbReference type="NCBI Taxonomy" id="1544730"/>
    <lineage>
        <taxon>Bacteria</taxon>
        <taxon>Bacillati</taxon>
        <taxon>Actinomycetota</taxon>
        <taxon>Actinomycetes</taxon>
        <taxon>Propionibacteriales</taxon>
        <taxon>Kribbellaceae</taxon>
        <taxon>Kribbella</taxon>
    </lineage>
</organism>
<proteinExistence type="predicted"/>
<reference evidence="2 3" key="2">
    <citation type="journal article" date="2020" name="Microbiol. Resour. Announc.">
        <title>Antarctic desert soil bacteria exhibit high novel natural product potential, evaluated through long-read genome sequencing and comparative genomics.</title>
        <authorList>
            <person name="Benaud N."/>
            <person name="Edwards R.J."/>
            <person name="Amos T.G."/>
            <person name="D'Agostino P.M."/>
            <person name="Gutierrez-Chavez C."/>
            <person name="Montgomery K."/>
            <person name="Nicetic I."/>
            <person name="Ferrari B.C."/>
        </authorList>
    </citation>
    <scope>NUCLEOTIDE SEQUENCE [LARGE SCALE GENOMIC DNA]</scope>
    <source>
        <strain evidence="2 3">SPB151</strain>
    </source>
</reference>
<evidence type="ECO:0000313" key="3">
    <source>
        <dbReference type="Proteomes" id="UP000515563"/>
    </source>
</evidence>
<name>A0A7G6X0K2_9ACTN</name>
<dbReference type="KEGG" id="kqi:F1D05_19895"/>
<protein>
    <submittedName>
        <fullName evidence="2">Uncharacterized protein</fullName>
    </submittedName>
</protein>
<evidence type="ECO:0000313" key="2">
    <source>
        <dbReference type="EMBL" id="QNE19767.1"/>
    </source>
</evidence>
<dbReference type="AlphaFoldDB" id="A0A7G6X0K2"/>
<dbReference type="EMBL" id="CP043661">
    <property type="protein sequence ID" value="QNE19767.1"/>
    <property type="molecule type" value="Genomic_DNA"/>
</dbReference>
<sequence>MARRSLGAGRWAGHLPRRDRAGARAERLRVHWVEDYFWAHLAGGEVHCATNALRDTKTTDTWLAQRVMARRWVW</sequence>
<keyword evidence="3" id="KW-1185">Reference proteome</keyword>
<feature type="region of interest" description="Disordered" evidence="1">
    <location>
        <begin position="1"/>
        <end position="21"/>
    </location>
</feature>
<dbReference type="Gene3D" id="3.75.10.10">
    <property type="entry name" value="L-arginine/glycine Amidinotransferase, Chain A"/>
    <property type="match status" value="1"/>
</dbReference>